<keyword evidence="6" id="KW-0539">Nucleus</keyword>
<evidence type="ECO:0000256" key="6">
    <source>
        <dbReference type="ARBA" id="ARBA00023242"/>
    </source>
</evidence>
<keyword evidence="2" id="KW-0862">Zinc</keyword>
<dbReference type="InterPro" id="IPR051430">
    <property type="entry name" value="Fungal_TF_Env_Response"/>
</dbReference>
<keyword evidence="1" id="KW-0479">Metal-binding</keyword>
<dbReference type="PANTHER" id="PTHR31944">
    <property type="entry name" value="HEME-RESPONSIVE ZINC FINGER TRANSCRIPTION FACTOR HAP1"/>
    <property type="match status" value="1"/>
</dbReference>
<evidence type="ECO:0000259" key="8">
    <source>
        <dbReference type="Pfam" id="PF04082"/>
    </source>
</evidence>
<name>A0A423V8M2_9PEZI</name>
<evidence type="ECO:0000256" key="3">
    <source>
        <dbReference type="ARBA" id="ARBA00023015"/>
    </source>
</evidence>
<dbReference type="Pfam" id="PF04082">
    <property type="entry name" value="Fungal_trans"/>
    <property type="match status" value="1"/>
</dbReference>
<reference evidence="9 10" key="1">
    <citation type="submission" date="2015-09" db="EMBL/GenBank/DDBJ databases">
        <title>Host preference determinants of Valsa canker pathogens revealed by comparative genomics.</title>
        <authorList>
            <person name="Yin Z."/>
            <person name="Huang L."/>
        </authorList>
    </citation>
    <scope>NUCLEOTIDE SEQUENCE [LARGE SCALE GENOMIC DNA]</scope>
    <source>
        <strain evidence="9 10">03-1</strain>
    </source>
</reference>
<dbReference type="AlphaFoldDB" id="A0A423V8M2"/>
<organism evidence="9 10">
    <name type="scientific">Cytospora schulzeri</name>
    <dbReference type="NCBI Taxonomy" id="448051"/>
    <lineage>
        <taxon>Eukaryota</taxon>
        <taxon>Fungi</taxon>
        <taxon>Dikarya</taxon>
        <taxon>Ascomycota</taxon>
        <taxon>Pezizomycotina</taxon>
        <taxon>Sordariomycetes</taxon>
        <taxon>Sordariomycetidae</taxon>
        <taxon>Diaporthales</taxon>
        <taxon>Cytosporaceae</taxon>
        <taxon>Cytospora</taxon>
    </lineage>
</organism>
<evidence type="ECO:0000256" key="5">
    <source>
        <dbReference type="ARBA" id="ARBA00023163"/>
    </source>
</evidence>
<dbReference type="OrthoDB" id="4337792at2759"/>
<keyword evidence="10" id="KW-1185">Reference proteome</keyword>
<dbReference type="PANTHER" id="PTHR31944:SF129">
    <property type="entry name" value="ASPYRIDONES CLUSTER REGULATOR APDR-RELATED"/>
    <property type="match status" value="1"/>
</dbReference>
<evidence type="ECO:0000313" key="9">
    <source>
        <dbReference type="EMBL" id="ROV87177.1"/>
    </source>
</evidence>
<dbReference type="EMBL" id="LKEA01000103">
    <property type="protein sequence ID" value="ROV87177.1"/>
    <property type="molecule type" value="Genomic_DNA"/>
</dbReference>
<accession>A0A423V8M2</accession>
<evidence type="ECO:0000256" key="7">
    <source>
        <dbReference type="SAM" id="MobiDB-lite"/>
    </source>
</evidence>
<dbReference type="GO" id="GO:0001228">
    <property type="term" value="F:DNA-binding transcription activator activity, RNA polymerase II-specific"/>
    <property type="evidence" value="ECO:0007669"/>
    <property type="project" value="TreeGrafter"/>
</dbReference>
<dbReference type="GO" id="GO:0006351">
    <property type="term" value="P:DNA-templated transcription"/>
    <property type="evidence" value="ECO:0007669"/>
    <property type="project" value="InterPro"/>
</dbReference>
<feature type="domain" description="Xylanolytic transcriptional activator regulatory" evidence="8">
    <location>
        <begin position="156"/>
        <end position="307"/>
    </location>
</feature>
<protein>
    <recommendedName>
        <fullName evidence="8">Xylanolytic transcriptional activator regulatory domain-containing protein</fullName>
    </recommendedName>
</protein>
<sequence length="671" mass="74819">MGQFGSFKSACVALRNSKSTAEVHEMSGRQIVQQQAWDYQSTLSYLDYDLPRPKRGSSDSLTGCMSLKSLPGIFTSFFFTHQSPALIQAIGSFDSEVEPPIGRDKVEFTRTFKELRSLRSAVKTHQQPSPESFISVADLHATFPPRKACDILVEGYLRTCEKIYRILHVPTFLDHYAQFWDSPQAVPKVFNIQLALILAIGVTFTSPKKLNRDFDSLRRLAQQWIYAAQWWLSGPTEKARHNLPALRCFCLLILARQVNGLGTSPSLSPASLLSMAMQMGLHRPSQMFPTLSHLQAESRARLWATVVELYLPSLLDNSIPPLVDLNTVDARAPSNINDSDLTGGPVSKAPMAPSDRTTDMSIQLLLLKSQKLRLRAIQVLSDIRMQTSYETVVDLANQLRSACTEVASFFHSRAPYLEPETAFHRKYIDMYLRRHILLLHRPFMLQAQKDPRFYLSRKTCLESCMIMASYTDDLNLPSAEPDDFSSLMVHGSGHFRGGLGLDVIVTLAFELITQLQEEGDGPPGHRGPGQPPSSSYDPARELARAAREPIVRRLEHIREQLFQIITLGSPSLKRSGIISLLLAHIRTLEAGGSSKEALYEAIGGCMEKCLGLLREYMAAHTSQVLEPAGEMPMLSDASDISFENLDLDALIDPLNLFNPSVLDGNYGSFGF</sequence>
<dbReference type="GO" id="GO:0005634">
    <property type="term" value="C:nucleus"/>
    <property type="evidence" value="ECO:0007669"/>
    <property type="project" value="TreeGrafter"/>
</dbReference>
<dbReference type="GO" id="GO:0008270">
    <property type="term" value="F:zinc ion binding"/>
    <property type="evidence" value="ECO:0007669"/>
    <property type="project" value="InterPro"/>
</dbReference>
<dbReference type="InterPro" id="IPR007219">
    <property type="entry name" value="XnlR_reg_dom"/>
</dbReference>
<proteinExistence type="predicted"/>
<comment type="caution">
    <text evidence="9">The sequence shown here is derived from an EMBL/GenBank/DDBJ whole genome shotgun (WGS) entry which is preliminary data.</text>
</comment>
<dbReference type="CDD" id="cd12148">
    <property type="entry name" value="fungal_TF_MHR"/>
    <property type="match status" value="1"/>
</dbReference>
<feature type="region of interest" description="Disordered" evidence="7">
    <location>
        <begin position="517"/>
        <end position="541"/>
    </location>
</feature>
<evidence type="ECO:0000256" key="1">
    <source>
        <dbReference type="ARBA" id="ARBA00022723"/>
    </source>
</evidence>
<keyword evidence="5" id="KW-0804">Transcription</keyword>
<dbReference type="Proteomes" id="UP000283895">
    <property type="component" value="Unassembled WGS sequence"/>
</dbReference>
<evidence type="ECO:0000256" key="4">
    <source>
        <dbReference type="ARBA" id="ARBA00023125"/>
    </source>
</evidence>
<keyword evidence="4" id="KW-0238">DNA-binding</keyword>
<keyword evidence="3" id="KW-0805">Transcription regulation</keyword>
<dbReference type="GO" id="GO:0000978">
    <property type="term" value="F:RNA polymerase II cis-regulatory region sequence-specific DNA binding"/>
    <property type="evidence" value="ECO:0007669"/>
    <property type="project" value="TreeGrafter"/>
</dbReference>
<evidence type="ECO:0000256" key="2">
    <source>
        <dbReference type="ARBA" id="ARBA00022833"/>
    </source>
</evidence>
<gene>
    <name evidence="9" type="ORF">VMCG_10658</name>
</gene>
<evidence type="ECO:0000313" key="10">
    <source>
        <dbReference type="Proteomes" id="UP000283895"/>
    </source>
</evidence>